<evidence type="ECO:0000256" key="1">
    <source>
        <dbReference type="SAM" id="Phobius"/>
    </source>
</evidence>
<name>A0ABS2LL84_9ACTN</name>
<evidence type="ECO:0000313" key="2">
    <source>
        <dbReference type="EMBL" id="MBM7488877.1"/>
    </source>
</evidence>
<gene>
    <name evidence="2" type="ORF">JOD64_000099</name>
</gene>
<dbReference type="Proteomes" id="UP000764837">
    <property type="component" value="Unassembled WGS sequence"/>
</dbReference>
<organism evidence="2 3">
    <name type="scientific">Micromonospora luteifusca</name>
    <dbReference type="NCBI Taxonomy" id="709860"/>
    <lineage>
        <taxon>Bacteria</taxon>
        <taxon>Bacillati</taxon>
        <taxon>Actinomycetota</taxon>
        <taxon>Actinomycetes</taxon>
        <taxon>Micromonosporales</taxon>
        <taxon>Micromonosporaceae</taxon>
        <taxon>Micromonospora</taxon>
    </lineage>
</organism>
<keyword evidence="1" id="KW-0812">Transmembrane</keyword>
<feature type="transmembrane region" description="Helical" evidence="1">
    <location>
        <begin position="96"/>
        <end position="117"/>
    </location>
</feature>
<keyword evidence="1" id="KW-1133">Transmembrane helix</keyword>
<sequence>MRLSLALKAVAVLDIVVLGAVWLIAPATGLGDDPDSRSLLVARALGTDLVVIGIMNWIISRRDTASMRPFLLPNIVMHVVPAAIIVTLILDGTFGAADWLGAGLHIAPAVVLTWYLASPTKRRAARSEAHA</sequence>
<keyword evidence="1" id="KW-0472">Membrane</keyword>
<feature type="transmembrane region" description="Helical" evidence="1">
    <location>
        <begin position="40"/>
        <end position="59"/>
    </location>
</feature>
<dbReference type="RefSeq" id="WP_204940334.1">
    <property type="nucleotide sequence ID" value="NZ_JAFBBP010000001.1"/>
</dbReference>
<keyword evidence="3" id="KW-1185">Reference proteome</keyword>
<evidence type="ECO:0000313" key="3">
    <source>
        <dbReference type="Proteomes" id="UP000764837"/>
    </source>
</evidence>
<accession>A0ABS2LL84</accession>
<protein>
    <submittedName>
        <fullName evidence="2">Uncharacterized protein</fullName>
    </submittedName>
</protein>
<comment type="caution">
    <text evidence="2">The sequence shown here is derived from an EMBL/GenBank/DDBJ whole genome shotgun (WGS) entry which is preliminary data.</text>
</comment>
<proteinExistence type="predicted"/>
<dbReference type="EMBL" id="JAFBBP010000001">
    <property type="protein sequence ID" value="MBM7488877.1"/>
    <property type="molecule type" value="Genomic_DNA"/>
</dbReference>
<reference evidence="2 3" key="1">
    <citation type="submission" date="2021-01" db="EMBL/GenBank/DDBJ databases">
        <title>Sequencing the genomes of 1000 actinobacteria strains.</title>
        <authorList>
            <person name="Klenk H.-P."/>
        </authorList>
    </citation>
    <scope>NUCLEOTIDE SEQUENCE [LARGE SCALE GENOMIC DNA]</scope>
    <source>
        <strain evidence="2 3">DSM 100204</strain>
    </source>
</reference>
<feature type="transmembrane region" description="Helical" evidence="1">
    <location>
        <begin position="5"/>
        <end position="25"/>
    </location>
</feature>
<feature type="transmembrane region" description="Helical" evidence="1">
    <location>
        <begin position="71"/>
        <end position="90"/>
    </location>
</feature>